<dbReference type="Proteomes" id="UP001143545">
    <property type="component" value="Unassembled WGS sequence"/>
</dbReference>
<feature type="compositionally biased region" description="Basic and acidic residues" evidence="1">
    <location>
        <begin position="121"/>
        <end position="135"/>
    </location>
</feature>
<keyword evidence="4" id="KW-1185">Reference proteome</keyword>
<organism evidence="3 4">
    <name type="scientific">Neptunitalea chrysea</name>
    <dbReference type="NCBI Taxonomy" id="1647581"/>
    <lineage>
        <taxon>Bacteria</taxon>
        <taxon>Pseudomonadati</taxon>
        <taxon>Bacteroidota</taxon>
        <taxon>Flavobacteriia</taxon>
        <taxon>Flavobacteriales</taxon>
        <taxon>Flavobacteriaceae</taxon>
        <taxon>Neptunitalea</taxon>
    </lineage>
</organism>
<comment type="caution">
    <text evidence="3">The sequence shown here is derived from an EMBL/GenBank/DDBJ whole genome shotgun (WGS) entry which is preliminary data.</text>
</comment>
<reference evidence="3" key="1">
    <citation type="submission" date="2022-07" db="EMBL/GenBank/DDBJ databases">
        <title>Taxonomy of Novel Oxalotrophic and Methylotrophic Bacteria.</title>
        <authorList>
            <person name="Sahin N."/>
            <person name="Tani A."/>
        </authorList>
    </citation>
    <scope>NUCLEOTIDE SEQUENCE</scope>
    <source>
        <strain evidence="3">AM327</strain>
    </source>
</reference>
<proteinExistence type="predicted"/>
<gene>
    <name evidence="3" type="ORF">NBRC110019_04440</name>
</gene>
<evidence type="ECO:0000313" key="4">
    <source>
        <dbReference type="Proteomes" id="UP001143545"/>
    </source>
</evidence>
<accession>A0A9W6B4E5</accession>
<feature type="region of interest" description="Disordered" evidence="1">
    <location>
        <begin position="121"/>
        <end position="141"/>
    </location>
</feature>
<evidence type="ECO:0000259" key="2">
    <source>
        <dbReference type="Pfam" id="PF14129"/>
    </source>
</evidence>
<protein>
    <submittedName>
        <fullName evidence="3">Lipoprotein</fullName>
    </submittedName>
</protein>
<dbReference type="AlphaFoldDB" id="A0A9W6B4E5"/>
<name>A0A9W6B4E5_9FLAO</name>
<dbReference type="PROSITE" id="PS51257">
    <property type="entry name" value="PROKAR_LIPOPROTEIN"/>
    <property type="match status" value="1"/>
</dbReference>
<sequence length="141" mass="16202">MKRILLLIGICTSLYSCKQNLVKEPDNIIPSDKMEKIIYDLSILNAMKAVENGSLKENNINPKEFLFKKYKIDSAQFAKSSVYYAAKNPEAYGEIYERVKAKIEVQVDKIQDSIDAARKELQKEKNKQLSEEKKPVNITIK</sequence>
<dbReference type="RefSeq" id="WP_281751922.1">
    <property type="nucleotide sequence ID" value="NZ_BRVP01000003.1"/>
</dbReference>
<keyword evidence="3" id="KW-0449">Lipoprotein</keyword>
<dbReference type="Pfam" id="PF14129">
    <property type="entry name" value="DUF4296"/>
    <property type="match status" value="1"/>
</dbReference>
<feature type="domain" description="DUF4296" evidence="2">
    <location>
        <begin position="25"/>
        <end position="107"/>
    </location>
</feature>
<evidence type="ECO:0000313" key="3">
    <source>
        <dbReference type="EMBL" id="GLB51405.1"/>
    </source>
</evidence>
<dbReference type="EMBL" id="BRVP01000003">
    <property type="protein sequence ID" value="GLB51405.1"/>
    <property type="molecule type" value="Genomic_DNA"/>
</dbReference>
<dbReference type="InterPro" id="IPR025381">
    <property type="entry name" value="DUF4296"/>
</dbReference>
<evidence type="ECO:0000256" key="1">
    <source>
        <dbReference type="SAM" id="MobiDB-lite"/>
    </source>
</evidence>